<dbReference type="PANTHER" id="PTHR34978">
    <property type="entry name" value="POSSIBLE SENSOR-TRANSDUCER PROTEIN BLAR"/>
    <property type="match status" value="1"/>
</dbReference>
<dbReference type="AlphaFoldDB" id="A0A840FCN9"/>
<reference evidence="3 4" key="1">
    <citation type="submission" date="2020-08" db="EMBL/GenBank/DDBJ databases">
        <title>Genomic Encyclopedia of Type Strains, Phase IV (KMG-IV): sequencing the most valuable type-strain genomes for metagenomic binning, comparative biology and taxonomic classification.</title>
        <authorList>
            <person name="Goeker M."/>
        </authorList>
    </citation>
    <scope>NUCLEOTIDE SEQUENCE [LARGE SCALE GENOMIC DNA]</scope>
    <source>
        <strain evidence="3 4">YC6723</strain>
    </source>
</reference>
<evidence type="ECO:0000259" key="2">
    <source>
        <dbReference type="Pfam" id="PF05569"/>
    </source>
</evidence>
<feature type="transmembrane region" description="Helical" evidence="1">
    <location>
        <begin position="278"/>
        <end position="297"/>
    </location>
</feature>
<dbReference type="InterPro" id="IPR008756">
    <property type="entry name" value="Peptidase_M56"/>
</dbReference>
<feature type="domain" description="Peptidase M56" evidence="2">
    <location>
        <begin position="6"/>
        <end position="268"/>
    </location>
</feature>
<keyword evidence="1" id="KW-0812">Transmembrane</keyword>
<dbReference type="Pfam" id="PF05569">
    <property type="entry name" value="Peptidase_M56"/>
    <property type="match status" value="1"/>
</dbReference>
<name>A0A840FCN9_9SPHN</name>
<proteinExistence type="predicted"/>
<feature type="transmembrane region" description="Helical" evidence="1">
    <location>
        <begin position="29"/>
        <end position="48"/>
    </location>
</feature>
<dbReference type="EMBL" id="JACIEV010000003">
    <property type="protein sequence ID" value="MBB4153327.1"/>
    <property type="molecule type" value="Genomic_DNA"/>
</dbReference>
<keyword evidence="1" id="KW-0472">Membrane</keyword>
<dbReference type="CDD" id="cd07341">
    <property type="entry name" value="M56_BlaR1_MecR1_like"/>
    <property type="match status" value="1"/>
</dbReference>
<keyword evidence="4" id="KW-1185">Reference proteome</keyword>
<accession>A0A840FCN9</accession>
<evidence type="ECO:0000313" key="3">
    <source>
        <dbReference type="EMBL" id="MBB4153327.1"/>
    </source>
</evidence>
<sequence length="540" mass="57906">MIAWAIEALIASAALMALVLLVRGPVRRAFGPGVAYALWALPLLRLLMPPLPAEWHEAAVSPISQAGETITVLVIEPAGMVAAPVSSFPSLGLVLALLWSAGAAVFLIWHSLRHASFCRRLLRGATRVGRHGAIEVIESPAVPGPLAFGIFRRYVAFPRDFAERYDTDERDLALAHELGHHARGDLVANWTALIVLALHWFNPIAWRAFRAFRADQELANDARVLAGRSAFDRHAYACAIVKTAHGGNFSAACHLHAVDNLKGRLKMLNTSRRSRRRIAAGTASVAAIVCAGLGLTASGTQAAERIKTATGIDLDQIEAAIPAPATVPAVPATAAQPAAPTLAAMTPAKRDGKDKKRVVVVKNGESKVYEGADADAYLAAHPDTMPPMPAMTKMPPMPPMPPVASMDAARANPPMRPEHYRVMFRRSDVPQVSSTNCPGDNLNPTVINTRDGHQQKIVICTNRIEAQAKRGEAMAARAAEMQVNAGEIRRSAMSAALASLKATRAQMASNRDMGEEARNEVLASLDESIAELRSEMNSKD</sequence>
<evidence type="ECO:0000313" key="4">
    <source>
        <dbReference type="Proteomes" id="UP000529795"/>
    </source>
</evidence>
<keyword evidence="1" id="KW-1133">Transmembrane helix</keyword>
<gene>
    <name evidence="3" type="ORF">GGQ80_001229</name>
</gene>
<protein>
    <submittedName>
        <fullName evidence="3">Beta-lactamase regulating signal transducer with metallopeptidase domain</fullName>
    </submittedName>
</protein>
<dbReference type="RefSeq" id="WP_183983024.1">
    <property type="nucleotide sequence ID" value="NZ_JACIEV010000003.1"/>
</dbReference>
<evidence type="ECO:0000256" key="1">
    <source>
        <dbReference type="SAM" id="Phobius"/>
    </source>
</evidence>
<organism evidence="3 4">
    <name type="scientific">Sphingomonas jinjuensis</name>
    <dbReference type="NCBI Taxonomy" id="535907"/>
    <lineage>
        <taxon>Bacteria</taxon>
        <taxon>Pseudomonadati</taxon>
        <taxon>Pseudomonadota</taxon>
        <taxon>Alphaproteobacteria</taxon>
        <taxon>Sphingomonadales</taxon>
        <taxon>Sphingomonadaceae</taxon>
        <taxon>Sphingomonas</taxon>
    </lineage>
</organism>
<dbReference type="PANTHER" id="PTHR34978:SF3">
    <property type="entry name" value="SLR0241 PROTEIN"/>
    <property type="match status" value="1"/>
</dbReference>
<feature type="transmembrane region" description="Helical" evidence="1">
    <location>
        <begin position="90"/>
        <end position="112"/>
    </location>
</feature>
<dbReference type="InterPro" id="IPR052173">
    <property type="entry name" value="Beta-lactam_resp_regulator"/>
</dbReference>
<feature type="transmembrane region" description="Helical" evidence="1">
    <location>
        <begin position="6"/>
        <end position="22"/>
    </location>
</feature>
<comment type="caution">
    <text evidence="3">The sequence shown here is derived from an EMBL/GenBank/DDBJ whole genome shotgun (WGS) entry which is preliminary data.</text>
</comment>
<dbReference type="Proteomes" id="UP000529795">
    <property type="component" value="Unassembled WGS sequence"/>
</dbReference>